<protein>
    <submittedName>
        <fullName evidence="1">Uncharacterized protein</fullName>
    </submittedName>
</protein>
<evidence type="ECO:0000313" key="1">
    <source>
        <dbReference type="EMBL" id="TGY66223.1"/>
    </source>
</evidence>
<organism evidence="1 2">
    <name type="scientific">Dubosiella muris</name>
    <dbReference type="NCBI Taxonomy" id="3038133"/>
    <lineage>
        <taxon>Bacteria</taxon>
        <taxon>Bacillati</taxon>
        <taxon>Bacillota</taxon>
        <taxon>Erysipelotrichia</taxon>
        <taxon>Erysipelotrichales</taxon>
        <taxon>Erysipelotrichaceae</taxon>
        <taxon>Dubosiella</taxon>
    </lineage>
</organism>
<sequence length="376" mass="43217">MKIRATKPTISRLERELDAFLFDRAKGSKVAQTIQKGYVFCEPNDLEEVKKLIPNIQKIGAGAGYVFDQDQAIGGLGILNMFSPKEIENDPNLLRYCLRQFPRVRRVEAKTFENDPFVQRFLAFEQSERFQSAPQTIEPYTLFLYDNLDFDENGYLAIPAGYADTTFRLPGFEVKGSDQTLIAFPDLIEKDRQLARGRKGNILVAGDVRPYLLFTLLQNPEVETVTFYTEDTNGLAFMEEVLVPGLSSNHASYRGEAKKLDGRDIQDGQYDTVLIVDNENEEKIQRYFDWKKKQKELKKTELVIGDETTMLMTLRVELATWLYREITNRPPLEGPAFLWLQAMYADTTIKRPAQLSELLALEDIQRKIERTIEAAR</sequence>
<evidence type="ECO:0000313" key="2">
    <source>
        <dbReference type="Proteomes" id="UP000308836"/>
    </source>
</evidence>
<proteinExistence type="predicted"/>
<reference evidence="1" key="1">
    <citation type="submission" date="2019-04" db="EMBL/GenBank/DDBJ databases">
        <title>Microbes associate with the intestines of laboratory mice.</title>
        <authorList>
            <person name="Navarre W."/>
            <person name="Wong E."/>
            <person name="Huang K."/>
            <person name="Tropini C."/>
            <person name="Ng K."/>
            <person name="Yu B."/>
        </authorList>
    </citation>
    <scope>NUCLEOTIDE SEQUENCE</scope>
    <source>
        <strain evidence="1">NM09_H32</strain>
    </source>
</reference>
<dbReference type="EMBL" id="SRYG01000008">
    <property type="protein sequence ID" value="TGY66223.1"/>
    <property type="molecule type" value="Genomic_DNA"/>
</dbReference>
<gene>
    <name evidence="1" type="ORF">E5336_05095</name>
</gene>
<dbReference type="Proteomes" id="UP000308836">
    <property type="component" value="Unassembled WGS sequence"/>
</dbReference>
<name>A0AC61R884_9FIRM</name>
<keyword evidence="2" id="KW-1185">Reference proteome</keyword>
<accession>A0AC61R884</accession>
<comment type="caution">
    <text evidence="1">The sequence shown here is derived from an EMBL/GenBank/DDBJ whole genome shotgun (WGS) entry which is preliminary data.</text>
</comment>